<dbReference type="Gene3D" id="3.40.50.880">
    <property type="match status" value="1"/>
</dbReference>
<sequence>AALLPVGYHRLVQRAGGLAVMLPPDAPEAAEKVVARLDGLVLAGGPDVEPALYGADPAPETGPPSRER</sequence>
<feature type="non-terminal residue" evidence="2">
    <location>
        <position position="68"/>
    </location>
</feature>
<evidence type="ECO:0000313" key="2">
    <source>
        <dbReference type="EMBL" id="MBR7676102.1"/>
    </source>
</evidence>
<dbReference type="EMBL" id="JAGSMN010000592">
    <property type="protein sequence ID" value="MBR7676102.1"/>
    <property type="molecule type" value="Genomic_DNA"/>
</dbReference>
<proteinExistence type="predicted"/>
<keyword evidence="3" id="KW-1185">Reference proteome</keyword>
<evidence type="ECO:0000313" key="3">
    <source>
        <dbReference type="Proteomes" id="UP000675554"/>
    </source>
</evidence>
<name>A0A8T4IY64_9ACTN</name>
<gene>
    <name evidence="2" type="ORF">KDA82_24455</name>
</gene>
<organism evidence="2 3">
    <name type="scientific">Streptomyces daliensis</name>
    <dbReference type="NCBI Taxonomy" id="299421"/>
    <lineage>
        <taxon>Bacteria</taxon>
        <taxon>Bacillati</taxon>
        <taxon>Actinomycetota</taxon>
        <taxon>Actinomycetes</taxon>
        <taxon>Kitasatosporales</taxon>
        <taxon>Streptomycetaceae</taxon>
        <taxon>Streptomyces</taxon>
    </lineage>
</organism>
<dbReference type="AlphaFoldDB" id="A0A8T4IY64"/>
<dbReference type="GO" id="GO:0016787">
    <property type="term" value="F:hydrolase activity"/>
    <property type="evidence" value="ECO:0007669"/>
    <property type="project" value="UniProtKB-KW"/>
</dbReference>
<evidence type="ECO:0000256" key="1">
    <source>
        <dbReference type="SAM" id="MobiDB-lite"/>
    </source>
</evidence>
<keyword evidence="2" id="KW-0378">Hydrolase</keyword>
<feature type="non-terminal residue" evidence="2">
    <location>
        <position position="1"/>
    </location>
</feature>
<feature type="region of interest" description="Disordered" evidence="1">
    <location>
        <begin position="48"/>
        <end position="68"/>
    </location>
</feature>
<reference evidence="2" key="1">
    <citation type="submission" date="2021-04" db="EMBL/GenBank/DDBJ databases">
        <title>Sequencing of actinobacteria type strains.</title>
        <authorList>
            <person name="Nguyen G.-S."/>
            <person name="Wentzel A."/>
        </authorList>
    </citation>
    <scope>NUCLEOTIDE SEQUENCE</scope>
    <source>
        <strain evidence="2">DSM 42095</strain>
    </source>
</reference>
<dbReference type="InterPro" id="IPR029062">
    <property type="entry name" value="Class_I_gatase-like"/>
</dbReference>
<protein>
    <submittedName>
        <fullName evidence="2">Gamma-glutamyl-gamma-aminobutyrate hydrolase family protein</fullName>
    </submittedName>
</protein>
<accession>A0A8T4IY64</accession>
<dbReference type="SUPFAM" id="SSF52317">
    <property type="entry name" value="Class I glutamine amidotransferase-like"/>
    <property type="match status" value="1"/>
</dbReference>
<dbReference type="Pfam" id="PF07722">
    <property type="entry name" value="Peptidase_C26"/>
    <property type="match status" value="1"/>
</dbReference>
<dbReference type="InterPro" id="IPR011697">
    <property type="entry name" value="Peptidase_C26"/>
</dbReference>
<dbReference type="Proteomes" id="UP000675554">
    <property type="component" value="Unassembled WGS sequence"/>
</dbReference>
<comment type="caution">
    <text evidence="2">The sequence shown here is derived from an EMBL/GenBank/DDBJ whole genome shotgun (WGS) entry which is preliminary data.</text>
</comment>